<name>A0A4P6PD63_9GAMM</name>
<comment type="catalytic activity">
    <reaction evidence="5">
        <text>(6S)-5-formyl-5,6,7,8-tetrahydrofolate + ATP = (6R)-5,10-methenyltetrahydrofolate + ADP + phosphate</text>
        <dbReference type="Rhea" id="RHEA:10488"/>
        <dbReference type="ChEBI" id="CHEBI:30616"/>
        <dbReference type="ChEBI" id="CHEBI:43474"/>
        <dbReference type="ChEBI" id="CHEBI:57455"/>
        <dbReference type="ChEBI" id="CHEBI:57457"/>
        <dbReference type="ChEBI" id="CHEBI:456216"/>
        <dbReference type="EC" id="6.3.3.2"/>
    </reaction>
</comment>
<evidence type="ECO:0000313" key="6">
    <source>
        <dbReference type="EMBL" id="QBG37722.1"/>
    </source>
</evidence>
<dbReference type="PANTHER" id="PTHR23407:SF1">
    <property type="entry name" value="5-FORMYLTETRAHYDROFOLATE CYCLO-LIGASE"/>
    <property type="match status" value="1"/>
</dbReference>
<sequence>MDSRKEIRRHIRQRRKQLTVNEQQQASQALKAQLTSHHQVQKATRIALYLANDGELDMQPFIDWCWQQNKEVYLPVLHPFNQGNLLFLRYQQETKLITNKYGIYEPALNVSQVCPVSNLDVLFTPLVAFDDSGARLGMGGGFYDRTLANWFDSQTNTPNKANQACQFHPIGIAHDCQQVEKVPTESWDIPLPEIITPTQNVKYTYKSKASS</sequence>
<dbReference type="Proteomes" id="UP000290244">
    <property type="component" value="Chromosome"/>
</dbReference>
<dbReference type="NCBIfam" id="TIGR02727">
    <property type="entry name" value="MTHFS_bact"/>
    <property type="match status" value="1"/>
</dbReference>
<keyword evidence="5" id="KW-0479">Metal-binding</keyword>
<feature type="binding site" evidence="4">
    <location>
        <position position="50"/>
    </location>
    <ligand>
        <name>substrate</name>
    </ligand>
</feature>
<dbReference type="Pfam" id="PF01812">
    <property type="entry name" value="5-FTHF_cyc-lig"/>
    <property type="match status" value="1"/>
</dbReference>
<keyword evidence="3 4" id="KW-0067">ATP-binding</keyword>
<dbReference type="SUPFAM" id="SSF100950">
    <property type="entry name" value="NagB/RpiA/CoA transferase-like"/>
    <property type="match status" value="1"/>
</dbReference>
<dbReference type="GO" id="GO:0009396">
    <property type="term" value="P:folic acid-containing compound biosynthetic process"/>
    <property type="evidence" value="ECO:0007669"/>
    <property type="project" value="TreeGrafter"/>
</dbReference>
<accession>A0A4P6PD63</accession>
<dbReference type="PANTHER" id="PTHR23407">
    <property type="entry name" value="ATPASE INHIBITOR/5-FORMYLTETRAHYDROFOLATE CYCLO-LIGASE"/>
    <property type="match status" value="1"/>
</dbReference>
<dbReference type="InterPro" id="IPR037171">
    <property type="entry name" value="NagB/RpiA_transferase-like"/>
</dbReference>
<evidence type="ECO:0000256" key="3">
    <source>
        <dbReference type="ARBA" id="ARBA00022840"/>
    </source>
</evidence>
<dbReference type="KEGG" id="lsd:EMK97_05230"/>
<keyword evidence="7" id="KW-1185">Reference proteome</keyword>
<comment type="cofactor">
    <cofactor evidence="5">
        <name>Mg(2+)</name>
        <dbReference type="ChEBI" id="CHEBI:18420"/>
    </cofactor>
</comment>
<keyword evidence="5" id="KW-0460">Magnesium</keyword>
<dbReference type="GO" id="GO:0035999">
    <property type="term" value="P:tetrahydrofolate interconversion"/>
    <property type="evidence" value="ECO:0007669"/>
    <property type="project" value="TreeGrafter"/>
</dbReference>
<evidence type="ECO:0000256" key="5">
    <source>
        <dbReference type="RuleBase" id="RU361279"/>
    </source>
</evidence>
<feature type="binding site" evidence="4">
    <location>
        <begin position="135"/>
        <end position="143"/>
    </location>
    <ligand>
        <name>ATP</name>
        <dbReference type="ChEBI" id="CHEBI:30616"/>
    </ligand>
</feature>
<dbReference type="GO" id="GO:0005524">
    <property type="term" value="F:ATP binding"/>
    <property type="evidence" value="ECO:0007669"/>
    <property type="project" value="UniProtKB-KW"/>
</dbReference>
<protein>
    <recommendedName>
        <fullName evidence="5">5-formyltetrahydrofolate cyclo-ligase</fullName>
        <ecNumber evidence="5">6.3.3.2</ecNumber>
    </recommendedName>
</protein>
<dbReference type="GO" id="GO:0030272">
    <property type="term" value="F:5-formyltetrahydrofolate cyclo-ligase activity"/>
    <property type="evidence" value="ECO:0007669"/>
    <property type="project" value="UniProtKB-EC"/>
</dbReference>
<comment type="similarity">
    <text evidence="1 5">Belongs to the 5-formyltetrahydrofolate cyclo-ligase family.</text>
</comment>
<evidence type="ECO:0000256" key="2">
    <source>
        <dbReference type="ARBA" id="ARBA00022741"/>
    </source>
</evidence>
<keyword evidence="2 4" id="KW-0547">Nucleotide-binding</keyword>
<dbReference type="InterPro" id="IPR024185">
    <property type="entry name" value="FTHF_cligase-like_sf"/>
</dbReference>
<keyword evidence="6" id="KW-0436">Ligase</keyword>
<dbReference type="EC" id="6.3.3.2" evidence="5"/>
<feature type="binding site" evidence="4">
    <location>
        <begin position="4"/>
        <end position="8"/>
    </location>
    <ligand>
        <name>ATP</name>
        <dbReference type="ChEBI" id="CHEBI:30616"/>
    </ligand>
</feature>
<evidence type="ECO:0000256" key="1">
    <source>
        <dbReference type="ARBA" id="ARBA00010638"/>
    </source>
</evidence>
<reference evidence="6 7" key="1">
    <citation type="submission" date="2018-12" db="EMBL/GenBank/DDBJ databases">
        <title>Complete genome of Litorilituus sediminis.</title>
        <authorList>
            <person name="Liu A."/>
            <person name="Rong J."/>
        </authorList>
    </citation>
    <scope>NUCLEOTIDE SEQUENCE [LARGE SCALE GENOMIC DNA]</scope>
    <source>
        <strain evidence="6 7">JCM 17549</strain>
    </source>
</reference>
<evidence type="ECO:0000313" key="7">
    <source>
        <dbReference type="Proteomes" id="UP000290244"/>
    </source>
</evidence>
<gene>
    <name evidence="6" type="ORF">EMK97_05230</name>
</gene>
<feature type="binding site" evidence="4">
    <location>
        <position position="55"/>
    </location>
    <ligand>
        <name>substrate</name>
    </ligand>
</feature>
<dbReference type="EMBL" id="CP034759">
    <property type="protein sequence ID" value="QBG37722.1"/>
    <property type="molecule type" value="Genomic_DNA"/>
</dbReference>
<dbReference type="InterPro" id="IPR002698">
    <property type="entry name" value="FTHF_cligase"/>
</dbReference>
<dbReference type="GO" id="GO:0046872">
    <property type="term" value="F:metal ion binding"/>
    <property type="evidence" value="ECO:0007669"/>
    <property type="project" value="UniProtKB-KW"/>
</dbReference>
<dbReference type="PIRSF" id="PIRSF006806">
    <property type="entry name" value="FTHF_cligase"/>
    <property type="match status" value="1"/>
</dbReference>
<evidence type="ECO:0000256" key="4">
    <source>
        <dbReference type="PIRSR" id="PIRSR006806-1"/>
    </source>
</evidence>
<dbReference type="AlphaFoldDB" id="A0A4P6PD63"/>
<dbReference type="OrthoDB" id="9801938at2"/>
<organism evidence="6 7">
    <name type="scientific">Litorilituus sediminis</name>
    <dbReference type="NCBI Taxonomy" id="718192"/>
    <lineage>
        <taxon>Bacteria</taxon>
        <taxon>Pseudomonadati</taxon>
        <taxon>Pseudomonadota</taxon>
        <taxon>Gammaproteobacteria</taxon>
        <taxon>Alteromonadales</taxon>
        <taxon>Colwelliaceae</taxon>
        <taxon>Litorilituus</taxon>
    </lineage>
</organism>
<proteinExistence type="inferred from homology"/>
<dbReference type="Gene3D" id="3.40.50.10420">
    <property type="entry name" value="NagB/RpiA/CoA transferase-like"/>
    <property type="match status" value="1"/>
</dbReference>